<keyword evidence="1" id="KW-0812">Transmembrane</keyword>
<dbReference type="Proteomes" id="UP000254701">
    <property type="component" value="Unassembled WGS sequence"/>
</dbReference>
<organism evidence="2 3">
    <name type="scientific">Aminobacter aminovorans</name>
    <name type="common">Chelatobacter heintzii</name>
    <dbReference type="NCBI Taxonomy" id="83263"/>
    <lineage>
        <taxon>Bacteria</taxon>
        <taxon>Pseudomonadati</taxon>
        <taxon>Pseudomonadota</taxon>
        <taxon>Alphaproteobacteria</taxon>
        <taxon>Hyphomicrobiales</taxon>
        <taxon>Phyllobacteriaceae</taxon>
        <taxon>Aminobacter</taxon>
    </lineage>
</organism>
<dbReference type="AlphaFoldDB" id="A0A380WP97"/>
<reference evidence="2 3" key="1">
    <citation type="submission" date="2018-06" db="EMBL/GenBank/DDBJ databases">
        <authorList>
            <consortium name="Pathogen Informatics"/>
            <person name="Doyle S."/>
        </authorList>
    </citation>
    <scope>NUCLEOTIDE SEQUENCE [LARGE SCALE GENOMIC DNA]</scope>
    <source>
        <strain evidence="2 3">NCTC10684</strain>
    </source>
</reference>
<keyword evidence="1" id="KW-1133">Transmembrane helix</keyword>
<proteinExistence type="predicted"/>
<evidence type="ECO:0000313" key="3">
    <source>
        <dbReference type="Proteomes" id="UP000254701"/>
    </source>
</evidence>
<evidence type="ECO:0000313" key="2">
    <source>
        <dbReference type="EMBL" id="SUU90670.1"/>
    </source>
</evidence>
<name>A0A380WP97_AMIAI</name>
<gene>
    <name evidence="2" type="ORF">NCTC10684_03928</name>
</gene>
<evidence type="ECO:0000256" key="1">
    <source>
        <dbReference type="SAM" id="Phobius"/>
    </source>
</evidence>
<keyword evidence="1" id="KW-0472">Membrane</keyword>
<feature type="transmembrane region" description="Helical" evidence="1">
    <location>
        <begin position="12"/>
        <end position="31"/>
    </location>
</feature>
<dbReference type="EMBL" id="UFSM01000001">
    <property type="protein sequence ID" value="SUU90670.1"/>
    <property type="molecule type" value="Genomic_DNA"/>
</dbReference>
<accession>A0A380WP97</accession>
<protein>
    <submittedName>
        <fullName evidence="2">Uncharacterized protein</fullName>
    </submittedName>
</protein>
<sequence>MTARVVTVGEVLTAMGCVLRLVAVVLAIAAMRQRRGRGS</sequence>